<evidence type="ECO:0008006" key="3">
    <source>
        <dbReference type="Google" id="ProtNLM"/>
    </source>
</evidence>
<dbReference type="EMBL" id="BONI01000026">
    <property type="protein sequence ID" value="GIG06658.1"/>
    <property type="molecule type" value="Genomic_DNA"/>
</dbReference>
<name>A0A8J3KUY2_9ACTN</name>
<reference evidence="1 2" key="1">
    <citation type="submission" date="2021-01" db="EMBL/GenBank/DDBJ databases">
        <title>Whole genome shotgun sequence of Catellatospora coxensis NBRC 107359.</title>
        <authorList>
            <person name="Komaki H."/>
            <person name="Tamura T."/>
        </authorList>
    </citation>
    <scope>NUCLEOTIDE SEQUENCE [LARGE SCALE GENOMIC DNA]</scope>
    <source>
        <strain evidence="1 2">NBRC 107359</strain>
    </source>
</reference>
<dbReference type="RefSeq" id="WP_203693027.1">
    <property type="nucleotide sequence ID" value="NZ_BAAALC010000035.1"/>
</dbReference>
<sequence>MFFDPVLSDRAAYDTARSRHAEGRKASYADVLDRCDALCPASAGFTRTVRSVMDRLDQHGIDPYYVTSIRAWVDALARGLRWVDASASPELLGYYTEETALLADLHAELPDVFPPAGIAHRRTADGMRVVPVEAVASSPRMAARVQECLPGFPQGRLPMGPADLDRVAAHIDRALDLLKSHDQDAYAILLDNLHTVFVTVHPGFRVSMGTRLDCPATAIVGLSQERLDSDDVAATAAQLFHENCHVKLALYLATERPDLSADVRFLSAFKNDLRDMETMLHTTYTIALECLVRVALTRDEPEVARPRTLAYLAALGARLKLTARGCALGITDDLPMPLRQIPGLADSACATVNALLDGLDDSARRPYDEEVHRVLARHEFDIAQFMLRGYDVADPHAAHAVMTDGTVTFDQPVLAGRYRYAELLPSVGDYGRYIDSALVA</sequence>
<accession>A0A8J3KUY2</accession>
<dbReference type="Proteomes" id="UP000630887">
    <property type="component" value="Unassembled WGS sequence"/>
</dbReference>
<evidence type="ECO:0000313" key="1">
    <source>
        <dbReference type="EMBL" id="GIG06658.1"/>
    </source>
</evidence>
<dbReference type="AlphaFoldDB" id="A0A8J3KUY2"/>
<gene>
    <name evidence="1" type="ORF">Cco03nite_33580</name>
</gene>
<keyword evidence="2" id="KW-1185">Reference proteome</keyword>
<organism evidence="1 2">
    <name type="scientific">Catellatospora coxensis</name>
    <dbReference type="NCBI Taxonomy" id="310354"/>
    <lineage>
        <taxon>Bacteria</taxon>
        <taxon>Bacillati</taxon>
        <taxon>Actinomycetota</taxon>
        <taxon>Actinomycetes</taxon>
        <taxon>Micromonosporales</taxon>
        <taxon>Micromonosporaceae</taxon>
        <taxon>Catellatospora</taxon>
    </lineage>
</organism>
<comment type="caution">
    <text evidence="1">The sequence shown here is derived from an EMBL/GenBank/DDBJ whole genome shotgun (WGS) entry which is preliminary data.</text>
</comment>
<evidence type="ECO:0000313" key="2">
    <source>
        <dbReference type="Proteomes" id="UP000630887"/>
    </source>
</evidence>
<proteinExistence type="predicted"/>
<protein>
    <recommendedName>
        <fullName evidence="3">HEXXH motif-containing protein</fullName>
    </recommendedName>
</protein>